<sequence>ITSCFIVFRSQFFSTTIVILQLNGLFQSFDLIQKSLIFLFHILQFICFLFSVLYVFGLIIHEVFTILGHKFLLLTK</sequence>
<feature type="transmembrane region" description="Helical" evidence="1">
    <location>
        <begin position="6"/>
        <end position="26"/>
    </location>
</feature>
<proteinExistence type="predicted"/>
<name>A0A0K2VF25_LEPSM</name>
<evidence type="ECO:0000256" key="1">
    <source>
        <dbReference type="SAM" id="Phobius"/>
    </source>
</evidence>
<organism evidence="2">
    <name type="scientific">Lepeophtheirus salmonis</name>
    <name type="common">Salmon louse</name>
    <name type="synonym">Caligus salmonis</name>
    <dbReference type="NCBI Taxonomy" id="72036"/>
    <lineage>
        <taxon>Eukaryota</taxon>
        <taxon>Metazoa</taxon>
        <taxon>Ecdysozoa</taxon>
        <taxon>Arthropoda</taxon>
        <taxon>Crustacea</taxon>
        <taxon>Multicrustacea</taxon>
        <taxon>Hexanauplia</taxon>
        <taxon>Copepoda</taxon>
        <taxon>Siphonostomatoida</taxon>
        <taxon>Caligidae</taxon>
        <taxon>Lepeophtheirus</taxon>
    </lineage>
</organism>
<keyword evidence="1" id="KW-1133">Transmembrane helix</keyword>
<dbReference type="EMBL" id="HACA01031416">
    <property type="protein sequence ID" value="CDW48777.1"/>
    <property type="molecule type" value="Transcribed_RNA"/>
</dbReference>
<feature type="transmembrane region" description="Helical" evidence="1">
    <location>
        <begin position="38"/>
        <end position="60"/>
    </location>
</feature>
<keyword evidence="1" id="KW-0472">Membrane</keyword>
<protein>
    <submittedName>
        <fullName evidence="2">Uncharacterized protein</fullName>
    </submittedName>
</protein>
<feature type="non-terminal residue" evidence="2">
    <location>
        <position position="1"/>
    </location>
</feature>
<reference evidence="2" key="1">
    <citation type="submission" date="2014-05" db="EMBL/GenBank/DDBJ databases">
        <authorList>
            <person name="Chronopoulou M."/>
        </authorList>
    </citation>
    <scope>NUCLEOTIDE SEQUENCE</scope>
    <source>
        <tissue evidence="2">Whole organism</tissue>
    </source>
</reference>
<accession>A0A0K2VF25</accession>
<keyword evidence="1" id="KW-0812">Transmembrane</keyword>
<dbReference type="AlphaFoldDB" id="A0A0K2VF25"/>
<evidence type="ECO:0000313" key="2">
    <source>
        <dbReference type="EMBL" id="CDW48777.1"/>
    </source>
</evidence>